<dbReference type="OrthoDB" id="33505at2157"/>
<organism evidence="3 4">
    <name type="scientific">Methanofollis tationis</name>
    <dbReference type="NCBI Taxonomy" id="81417"/>
    <lineage>
        <taxon>Archaea</taxon>
        <taxon>Methanobacteriati</taxon>
        <taxon>Methanobacteriota</taxon>
        <taxon>Stenosarchaea group</taxon>
        <taxon>Methanomicrobia</taxon>
        <taxon>Methanomicrobiales</taxon>
        <taxon>Methanomicrobiaceae</taxon>
        <taxon>Methanofollis</taxon>
    </lineage>
</organism>
<dbReference type="Pfam" id="PF12323">
    <property type="entry name" value="HTH_OrfB_IS605"/>
    <property type="match status" value="1"/>
</dbReference>
<dbReference type="AlphaFoldDB" id="A0A7K4HR05"/>
<dbReference type="EMBL" id="JABXWR010000001">
    <property type="protein sequence ID" value="NVO67686.1"/>
    <property type="molecule type" value="Genomic_DNA"/>
</dbReference>
<dbReference type="InterPro" id="IPR021027">
    <property type="entry name" value="Transposase_put_HTH"/>
</dbReference>
<evidence type="ECO:0000259" key="2">
    <source>
        <dbReference type="Pfam" id="PF12323"/>
    </source>
</evidence>
<proteinExistence type="predicted"/>
<reference evidence="3 4" key="1">
    <citation type="submission" date="2020-06" db="EMBL/GenBank/DDBJ databases">
        <title>Methanofollis fontis sp. nov., a methanogen isolated from marine sediments near a cold seep at Four-Way Closure Ridge offshore southwestern Taiwan.</title>
        <authorList>
            <person name="Chen S.-C."/>
            <person name="Teng N.-H."/>
            <person name="Lin Y.-S."/>
            <person name="Lai M.-C."/>
            <person name="Chen H.-H."/>
            <person name="Wang C.-C."/>
        </authorList>
    </citation>
    <scope>NUCLEOTIDE SEQUENCE [LARGE SCALE GENOMIC DNA]</scope>
    <source>
        <strain evidence="3 4">DSM 2702</strain>
    </source>
</reference>
<feature type="region of interest" description="Disordered" evidence="1">
    <location>
        <begin position="62"/>
        <end position="87"/>
    </location>
</feature>
<feature type="domain" description="Transposase putative helix-turn-helix" evidence="2">
    <location>
        <begin position="1"/>
        <end position="45"/>
    </location>
</feature>
<keyword evidence="4" id="KW-1185">Reference proteome</keyword>
<accession>A0A7K4HR05</accession>
<protein>
    <submittedName>
        <fullName evidence="3">Helix-turn-helix domain-containing protein</fullName>
    </submittedName>
</protein>
<comment type="caution">
    <text evidence="3">The sequence shown here is derived from an EMBL/GenBank/DDBJ whole genome shotgun (WGS) entry which is preliminary data.</text>
</comment>
<gene>
    <name evidence="3" type="ORF">HWN36_10280</name>
</gene>
<dbReference type="RefSeq" id="WP_176789248.1">
    <property type="nucleotide sequence ID" value="NZ_JABXWR010000001.1"/>
</dbReference>
<dbReference type="Proteomes" id="UP000570823">
    <property type="component" value="Unassembled WGS sequence"/>
</dbReference>
<evidence type="ECO:0000313" key="4">
    <source>
        <dbReference type="Proteomes" id="UP000570823"/>
    </source>
</evidence>
<evidence type="ECO:0000313" key="3">
    <source>
        <dbReference type="EMBL" id="NVO67686.1"/>
    </source>
</evidence>
<sequence>MLKAYRYRLYPTKSQAPLLEQTLEMCRWVYNDTLALRKKAWEQEQHSISLYETNKILTQWKKERPDLRTTRSKPGSLSGSSECPDAR</sequence>
<feature type="compositionally biased region" description="Polar residues" evidence="1">
    <location>
        <begin position="72"/>
        <end position="81"/>
    </location>
</feature>
<evidence type="ECO:0000256" key="1">
    <source>
        <dbReference type="SAM" id="MobiDB-lite"/>
    </source>
</evidence>
<name>A0A7K4HR05_9EURY</name>